<evidence type="ECO:0000256" key="1">
    <source>
        <dbReference type="SAM" id="MobiDB-lite"/>
    </source>
</evidence>
<dbReference type="AlphaFoldDB" id="A0A0C3CYS1"/>
<dbReference type="Pfam" id="PF25522">
    <property type="entry name" value="OB_cyt-4"/>
    <property type="match status" value="1"/>
</dbReference>
<dbReference type="InterPro" id="IPR012340">
    <property type="entry name" value="NA-bd_OB-fold"/>
</dbReference>
<dbReference type="HOGENOM" id="CLU_002512_0_0_1"/>
<reference evidence="4" key="2">
    <citation type="submission" date="2015-01" db="EMBL/GenBank/DDBJ databases">
        <title>Evolutionary Origins and Diversification of the Mycorrhizal Mutualists.</title>
        <authorList>
            <consortium name="DOE Joint Genome Institute"/>
            <consortium name="Mycorrhizal Genomics Consortium"/>
            <person name="Kohler A."/>
            <person name="Kuo A."/>
            <person name="Nagy L.G."/>
            <person name="Floudas D."/>
            <person name="Copeland A."/>
            <person name="Barry K.W."/>
            <person name="Cichocki N."/>
            <person name="Veneault-Fourrey C."/>
            <person name="LaButti K."/>
            <person name="Lindquist E.A."/>
            <person name="Lipzen A."/>
            <person name="Lundell T."/>
            <person name="Morin E."/>
            <person name="Murat C."/>
            <person name="Riley R."/>
            <person name="Ohm R."/>
            <person name="Sun H."/>
            <person name="Tunlid A."/>
            <person name="Henrissat B."/>
            <person name="Grigoriev I.V."/>
            <person name="Hibbett D.S."/>
            <person name="Martin F."/>
        </authorList>
    </citation>
    <scope>NUCLEOTIDE SEQUENCE [LARGE SCALE GENOMIC DNA]</scope>
    <source>
        <strain evidence="4">Zn</strain>
    </source>
</reference>
<dbReference type="InterPro" id="IPR001900">
    <property type="entry name" value="RNase_II/R"/>
</dbReference>
<dbReference type="SMART" id="SM00955">
    <property type="entry name" value="RNB"/>
    <property type="match status" value="1"/>
</dbReference>
<dbReference type="Pfam" id="PF23216">
    <property type="entry name" value="WHD_CYT4"/>
    <property type="match status" value="1"/>
</dbReference>
<gene>
    <name evidence="3" type="ORF">OIDMADRAFT_159369</name>
</gene>
<dbReference type="STRING" id="913774.A0A0C3CYS1"/>
<dbReference type="GO" id="GO:0003723">
    <property type="term" value="F:RNA binding"/>
    <property type="evidence" value="ECO:0007669"/>
    <property type="project" value="InterPro"/>
</dbReference>
<dbReference type="InterPro" id="IPR057912">
    <property type="entry name" value="OB_CYT4_C"/>
</dbReference>
<dbReference type="Pfam" id="PF00773">
    <property type="entry name" value="RNB"/>
    <property type="match status" value="1"/>
</dbReference>
<dbReference type="InterPro" id="IPR056624">
    <property type="entry name" value="WH_CYT4"/>
</dbReference>
<evidence type="ECO:0000313" key="4">
    <source>
        <dbReference type="Proteomes" id="UP000054321"/>
    </source>
</evidence>
<dbReference type="EMBL" id="KN832873">
    <property type="protein sequence ID" value="KIN04149.1"/>
    <property type="molecule type" value="Genomic_DNA"/>
</dbReference>
<protein>
    <recommendedName>
        <fullName evidence="2">RNB domain-containing protein</fullName>
    </recommendedName>
</protein>
<keyword evidence="4" id="KW-1185">Reference proteome</keyword>
<dbReference type="Proteomes" id="UP000054321">
    <property type="component" value="Unassembled WGS sequence"/>
</dbReference>
<evidence type="ECO:0000259" key="2">
    <source>
        <dbReference type="SMART" id="SM00955"/>
    </source>
</evidence>
<feature type="region of interest" description="Disordered" evidence="1">
    <location>
        <begin position="239"/>
        <end position="260"/>
    </location>
</feature>
<dbReference type="InterPro" id="IPR050180">
    <property type="entry name" value="RNR_Ribonuclease"/>
</dbReference>
<organism evidence="3 4">
    <name type="scientific">Oidiodendron maius (strain Zn)</name>
    <dbReference type="NCBI Taxonomy" id="913774"/>
    <lineage>
        <taxon>Eukaryota</taxon>
        <taxon>Fungi</taxon>
        <taxon>Dikarya</taxon>
        <taxon>Ascomycota</taxon>
        <taxon>Pezizomycotina</taxon>
        <taxon>Leotiomycetes</taxon>
        <taxon>Leotiomycetes incertae sedis</taxon>
        <taxon>Myxotrichaceae</taxon>
        <taxon>Oidiodendron</taxon>
    </lineage>
</organism>
<evidence type="ECO:0000313" key="3">
    <source>
        <dbReference type="EMBL" id="KIN04149.1"/>
    </source>
</evidence>
<dbReference type="SUPFAM" id="SSF50249">
    <property type="entry name" value="Nucleic acid-binding proteins"/>
    <property type="match status" value="1"/>
</dbReference>
<dbReference type="PANTHER" id="PTHR23355:SF65">
    <property type="entry name" value="EXORIBONUCLEASE CYT-4, PUTATIVE (AFU_ORTHOLOGUE AFUA_7G01550)-RELATED"/>
    <property type="match status" value="1"/>
</dbReference>
<dbReference type="OrthoDB" id="2285229at2759"/>
<sequence length="798" mass="89893">MRKGSAEFAVDPNLDDTDEGLHTVVFGRDDLVDVGGNRVFLRPGDLVELLSPHELDELRPYLPASDVPRDMQDKLHSITRLVPRSLGQSLIHKLLNFWAQSDAIYQAHSVALDNAHALVAYPTTFRYATLDEIASELLPEMARRADGNKLPYPALYAVHRSLLNSGVGFGPPKKRALRAYGSHFEIIPANHMANIKLVRNIVREHMESKFNATSRNIPSRPNRLERFVAKAQRFIDTSRKSRSYTHHGTVSPPSAAPSYVNNPGSGQLTGTFDGTDMQILQFIESWAGLRYFAIFSPLNGTGAAILRAVARYDQNAILAPSTAWVFLQEIGIDDGISIEAADLPDQYWMHIHTADPGAHMNPESEASQYAAALVETIYMPECVFGMLPSPFVQAHLSLARNRPCLTYSAKMNSDGDILDYKVTAGRIRNVHHVTPRVVEEGVLKSYSKKHNSYTVGSELPVSKKRHLVESHELSDFDRENFRLIHAIGRAHSEKRAARGAVTVQHMEPEIVMTAVDDAVQLPSSEEHFNIVMAPMLIAGEVAARWCKDRGIPVINRITPRNEDKIDPAEYFVKHVLPTKNARGVFDQEKQKLYFGILGVVQPSVTPGPHISMGLEMFARCTSPLRRYPDLLLQWQVESALLEEARLGHSLIGNTNDSFLPFTKSQIESILPHIDARERLIAHGKRQGKKTWFFHLLLRAWKYQEAKIPSTFSFVVRQLDGENSVRGELEHFQTFAIWKRHDSTTFSELKVGDTLEVEIADINTYDLILMVTPIRYLNQSEKEVLDRENRLMMQSEEII</sequence>
<dbReference type="GO" id="GO:0000932">
    <property type="term" value="C:P-body"/>
    <property type="evidence" value="ECO:0007669"/>
    <property type="project" value="TreeGrafter"/>
</dbReference>
<feature type="domain" description="RNB" evidence="2">
    <location>
        <begin position="311"/>
        <end position="642"/>
    </location>
</feature>
<dbReference type="PANTHER" id="PTHR23355">
    <property type="entry name" value="RIBONUCLEASE"/>
    <property type="match status" value="1"/>
</dbReference>
<dbReference type="GO" id="GO:0000175">
    <property type="term" value="F:3'-5'-RNA exonuclease activity"/>
    <property type="evidence" value="ECO:0007669"/>
    <property type="project" value="TreeGrafter"/>
</dbReference>
<reference evidence="3 4" key="1">
    <citation type="submission" date="2014-04" db="EMBL/GenBank/DDBJ databases">
        <authorList>
            <consortium name="DOE Joint Genome Institute"/>
            <person name="Kuo A."/>
            <person name="Martino E."/>
            <person name="Perotto S."/>
            <person name="Kohler A."/>
            <person name="Nagy L.G."/>
            <person name="Floudas D."/>
            <person name="Copeland A."/>
            <person name="Barry K.W."/>
            <person name="Cichocki N."/>
            <person name="Veneault-Fourrey C."/>
            <person name="LaButti K."/>
            <person name="Lindquist E.A."/>
            <person name="Lipzen A."/>
            <person name="Lundell T."/>
            <person name="Morin E."/>
            <person name="Murat C."/>
            <person name="Sun H."/>
            <person name="Tunlid A."/>
            <person name="Henrissat B."/>
            <person name="Grigoriev I.V."/>
            <person name="Hibbett D.S."/>
            <person name="Martin F."/>
            <person name="Nordberg H.P."/>
            <person name="Cantor M.N."/>
            <person name="Hua S.X."/>
        </authorList>
    </citation>
    <scope>NUCLEOTIDE SEQUENCE [LARGE SCALE GENOMIC DNA]</scope>
    <source>
        <strain evidence="3 4">Zn</strain>
    </source>
</reference>
<dbReference type="GO" id="GO:0006402">
    <property type="term" value="P:mRNA catabolic process"/>
    <property type="evidence" value="ECO:0007669"/>
    <property type="project" value="TreeGrafter"/>
</dbReference>
<dbReference type="InParanoid" id="A0A0C3CYS1"/>
<proteinExistence type="predicted"/>
<accession>A0A0C3CYS1</accession>
<name>A0A0C3CYS1_OIDMZ</name>